<keyword evidence="6" id="KW-1185">Reference proteome</keyword>
<dbReference type="PIRSF" id="PIRSF001112">
    <property type="entry name" value="Epoxide_hydrolase"/>
    <property type="match status" value="1"/>
</dbReference>
<dbReference type="InterPro" id="IPR029058">
    <property type="entry name" value="AB_hydrolase_fold"/>
</dbReference>
<dbReference type="SUPFAM" id="SSF53474">
    <property type="entry name" value="alpha/beta-Hydrolases"/>
    <property type="match status" value="1"/>
</dbReference>
<proteinExistence type="inferred from homology"/>
<dbReference type="PANTHER" id="PTHR21661:SF35">
    <property type="entry name" value="EPOXIDE HYDROLASE"/>
    <property type="match status" value="1"/>
</dbReference>
<evidence type="ECO:0000313" key="6">
    <source>
        <dbReference type="Proteomes" id="UP001144280"/>
    </source>
</evidence>
<evidence type="ECO:0000256" key="2">
    <source>
        <dbReference type="ARBA" id="ARBA00022797"/>
    </source>
</evidence>
<dbReference type="InterPro" id="IPR010497">
    <property type="entry name" value="Epoxide_hydro_N"/>
</dbReference>
<dbReference type="Pfam" id="PF06441">
    <property type="entry name" value="EHN"/>
    <property type="match status" value="1"/>
</dbReference>
<sequence length="379" mass="42456">MPVEPFQIHVDDAVLDDLAARLRHTRWPDAAPGEPWSQGTDLAYLRDIVAYWADGFDWRARERELNRFHHFRTVVDGVSLHFVHERGRGRGGGVPLILTHGWPSTFLEMLALVPMLVERGFDVVVPSLPGYGFSERPARTGVTTRYVAGLWHRLMRELGYERYGAHGSDFGSAVTTYMALDDPSPLVGIHLSNLDVAPYTGPGSRPLSEEERAYVAHNTGWWRAEGGYKEVQATKPQSLGYALTDSPAGLAGWILEKWRSWSNSDGDVDGRFGRDFLLTTLTLYWVTGSITTSMRDYYDNRWSASPLGPDDIVRVPTAVAAFDNNFSDEGAAPREWAERLYNVVRWTRMPRGGHFAAAEEPKLVADDLTAFFTTVNTPP</sequence>
<keyword evidence="3" id="KW-0378">Hydrolase</keyword>
<dbReference type="Gene3D" id="3.40.50.1820">
    <property type="entry name" value="alpha/beta hydrolase"/>
    <property type="match status" value="1"/>
</dbReference>
<organism evidence="5 6">
    <name type="scientific">Phytohabitans aurantiacus</name>
    <dbReference type="NCBI Taxonomy" id="3016789"/>
    <lineage>
        <taxon>Bacteria</taxon>
        <taxon>Bacillati</taxon>
        <taxon>Actinomycetota</taxon>
        <taxon>Actinomycetes</taxon>
        <taxon>Micromonosporales</taxon>
        <taxon>Micromonosporaceae</taxon>
    </lineage>
</organism>
<dbReference type="RefSeq" id="WP_407676797.1">
    <property type="nucleotide sequence ID" value="NZ_BSDI01000011.1"/>
</dbReference>
<gene>
    <name evidence="5" type="ORF">Pa4123_28310</name>
</gene>
<evidence type="ECO:0000256" key="1">
    <source>
        <dbReference type="ARBA" id="ARBA00010088"/>
    </source>
</evidence>
<dbReference type="Proteomes" id="UP001144280">
    <property type="component" value="Unassembled WGS sequence"/>
</dbReference>
<feature type="domain" description="Epoxide hydrolase N-terminal" evidence="4">
    <location>
        <begin position="3"/>
        <end position="109"/>
    </location>
</feature>
<dbReference type="InterPro" id="IPR016292">
    <property type="entry name" value="Epoxide_hydrolase"/>
</dbReference>
<accession>A0ABQ5QSG9</accession>
<dbReference type="PRINTS" id="PR00412">
    <property type="entry name" value="EPOXHYDRLASE"/>
</dbReference>
<evidence type="ECO:0000256" key="3">
    <source>
        <dbReference type="ARBA" id="ARBA00022801"/>
    </source>
</evidence>
<keyword evidence="2" id="KW-0058">Aromatic hydrocarbons catabolism</keyword>
<comment type="similarity">
    <text evidence="1">Belongs to the peptidase S33 family.</text>
</comment>
<dbReference type="EMBL" id="BSDI01000011">
    <property type="protein sequence ID" value="GLH97556.1"/>
    <property type="molecule type" value="Genomic_DNA"/>
</dbReference>
<evidence type="ECO:0000259" key="4">
    <source>
        <dbReference type="Pfam" id="PF06441"/>
    </source>
</evidence>
<protein>
    <submittedName>
        <fullName evidence="5">Multidrug MFS transporter</fullName>
    </submittedName>
</protein>
<reference evidence="5" key="1">
    <citation type="submission" date="2022-12" db="EMBL/GenBank/DDBJ databases">
        <title>New Phytohabitans aurantiacus sp. RD004123 nov., an actinomycete isolated from soil.</title>
        <authorList>
            <person name="Triningsih D.W."/>
            <person name="Harunari E."/>
            <person name="Igarashi Y."/>
        </authorList>
    </citation>
    <scope>NUCLEOTIDE SEQUENCE</scope>
    <source>
        <strain evidence="5">RD004123</strain>
    </source>
</reference>
<comment type="caution">
    <text evidence="5">The sequence shown here is derived from an EMBL/GenBank/DDBJ whole genome shotgun (WGS) entry which is preliminary data.</text>
</comment>
<name>A0ABQ5QSG9_9ACTN</name>
<dbReference type="PANTHER" id="PTHR21661">
    <property type="entry name" value="EPOXIDE HYDROLASE 1-RELATED"/>
    <property type="match status" value="1"/>
</dbReference>
<dbReference type="InterPro" id="IPR000639">
    <property type="entry name" value="Epox_hydrolase-like"/>
</dbReference>
<evidence type="ECO:0000313" key="5">
    <source>
        <dbReference type="EMBL" id="GLH97556.1"/>
    </source>
</evidence>